<evidence type="ECO:0000313" key="2">
    <source>
        <dbReference type="EMBL" id="BAH54003.1"/>
    </source>
</evidence>
<dbReference type="HOGENOM" id="CLU_056134_3_0_11"/>
<protein>
    <recommendedName>
        <fullName evidence="4">Dienelactone hydrolase domain-containing protein</fullName>
    </recommendedName>
</protein>
<dbReference type="Proteomes" id="UP000002212">
    <property type="component" value="Chromosome"/>
</dbReference>
<dbReference type="SUPFAM" id="SSF53474">
    <property type="entry name" value="alpha/beta-Hydrolases"/>
    <property type="match status" value="1"/>
</dbReference>
<sequence length="370" mass="39453">MGTHPSPHCPRSTAAERRRDAVRDVLGVTGEQAAITPDVRYGRSWTRDGVAGRELTWAAGDGGPDTAAWLLRPDRPAGTATRPAVLLMHAHDGVKFYGKKKVADGPDGIPPGVAELRARGYDGLAVATGLVQAGFVVLVHDVFPWGSRRVPWPELPDRARSAGFTACPPGSDTPEVRRRRYEAAAREHENGLAKAATLTGTSLAAKVVAEDLRALNVLLATEGVDPNRVAAAGFSGGGARVAHLLACSTRPRAGVITAMMSTFADVADGKADDTTWLMITPGLPAVCDWPDVAACAAPRPLLVQFARDDSHFGLRGMQDSESLLRRAYDGSGELTTQWFAGGHRFSADMQAEAADWIRRNVQPITLDRTL</sequence>
<dbReference type="PATRIC" id="fig|632772.20.peg.6011"/>
<comment type="similarity">
    <text evidence="1">Belongs to the AB hydrolase superfamily.</text>
</comment>
<dbReference type="AlphaFoldDB" id="C1AY08"/>
<evidence type="ECO:0000313" key="3">
    <source>
        <dbReference type="Proteomes" id="UP000002212"/>
    </source>
</evidence>
<reference evidence="2 3" key="1">
    <citation type="submission" date="2009-03" db="EMBL/GenBank/DDBJ databases">
        <title>Comparison of the complete genome sequences of Rhodococcus erythropolis PR4 and Rhodococcus opacus B4.</title>
        <authorList>
            <person name="Takarada H."/>
            <person name="Sekine M."/>
            <person name="Hosoyama A."/>
            <person name="Yamada R."/>
            <person name="Fujisawa T."/>
            <person name="Omata S."/>
            <person name="Shimizu A."/>
            <person name="Tsukatani N."/>
            <person name="Tanikawa S."/>
            <person name="Fujita N."/>
            <person name="Harayama S."/>
        </authorList>
    </citation>
    <scope>NUCLEOTIDE SEQUENCE [LARGE SCALE GENOMIC DNA]</scope>
    <source>
        <strain evidence="2 3">B4</strain>
    </source>
</reference>
<dbReference type="PANTHER" id="PTHR22946">
    <property type="entry name" value="DIENELACTONE HYDROLASE DOMAIN-CONTAINING PROTEIN-RELATED"/>
    <property type="match status" value="1"/>
</dbReference>
<proteinExistence type="inferred from homology"/>
<dbReference type="InterPro" id="IPR029058">
    <property type="entry name" value="AB_hydrolase_fold"/>
</dbReference>
<dbReference type="RefSeq" id="WP_015889497.1">
    <property type="nucleotide sequence ID" value="NC_012522.1"/>
</dbReference>
<dbReference type="PANTHER" id="PTHR22946:SF8">
    <property type="entry name" value="ACETYL XYLAN ESTERASE DOMAIN-CONTAINING PROTEIN"/>
    <property type="match status" value="1"/>
</dbReference>
<dbReference type="KEGG" id="rop:ROP_57560"/>
<dbReference type="InterPro" id="IPR050261">
    <property type="entry name" value="FrsA_esterase"/>
</dbReference>
<dbReference type="Gene3D" id="3.40.50.1820">
    <property type="entry name" value="alpha/beta hydrolase"/>
    <property type="match status" value="1"/>
</dbReference>
<dbReference type="EMBL" id="AP011115">
    <property type="protein sequence ID" value="BAH54003.1"/>
    <property type="molecule type" value="Genomic_DNA"/>
</dbReference>
<accession>C1AY08</accession>
<dbReference type="STRING" id="632772.ROP_57560"/>
<name>C1AY08_RHOOB</name>
<evidence type="ECO:0008006" key="4">
    <source>
        <dbReference type="Google" id="ProtNLM"/>
    </source>
</evidence>
<evidence type="ECO:0000256" key="1">
    <source>
        <dbReference type="ARBA" id="ARBA00008645"/>
    </source>
</evidence>
<dbReference type="OrthoDB" id="3668964at2"/>
<organism evidence="2 3">
    <name type="scientific">Rhodococcus opacus (strain B4)</name>
    <dbReference type="NCBI Taxonomy" id="632772"/>
    <lineage>
        <taxon>Bacteria</taxon>
        <taxon>Bacillati</taxon>
        <taxon>Actinomycetota</taxon>
        <taxon>Actinomycetes</taxon>
        <taxon>Mycobacteriales</taxon>
        <taxon>Nocardiaceae</taxon>
        <taxon>Rhodococcus</taxon>
    </lineage>
</organism>
<gene>
    <name evidence="2" type="ordered locus">ROP_57560</name>
</gene>